<feature type="transmembrane region" description="Helical" evidence="3">
    <location>
        <begin position="200"/>
        <end position="218"/>
    </location>
</feature>
<sequence length="587" mass="65474">MGPKMADEEILKFKLDKNERNIEEEEEGRPIIVNFEGGGCEEGGSDDEEDEDVNRDYKNISSNSSIEAPINCYTSALNNLVRDNEENNEGNNSRHYFGNYTRYLVMFITTMCLSMSMANSLALNFTVICMHKDSTINSNLTTDEDYLTQKGKQNKEIYVSRPMFNSAEQALLFSSVPVGTLLGTLPITPLTSRFGMRKTFVFYGLISSFATLFTPLAVKLDFGFLLIMRVLQGIAVSICFPASGSIIADWSPLRTAGTFIAFLSCHIQFGPILTMPLAGKLCESSWGWPASMLTALVFGAFFTFYRDSPRIHRNVSRKELCKIEKGKPPSEAGPVARNGEIPYAAMLRDPAVWAIFFCAMGSTFGFHIFMQYGPVYLNQIIKFDVQRTGFAMALPCILSVLVKLVVGSLSDRASCLSERSRVLLFASLSQFLVAICFCTLALLPQNSPPILFQCFFTTVPVVCGLNCAGLGKSTQLISRQFAHVVTSFSVFACSSIIILIPILVSFLAPDNRPEQWTRIFIIVAVVVVCCVVFFDCTAEASPRPWTFTKKQKISEYKNISINNIEKQKLKEKIGEENNQNEEKKDFK</sequence>
<evidence type="ECO:0000313" key="6">
    <source>
        <dbReference type="WBParaSite" id="scf7180000418514.g2517"/>
    </source>
</evidence>
<feature type="transmembrane region" description="Helical" evidence="3">
    <location>
        <begin position="351"/>
        <end position="370"/>
    </location>
</feature>
<dbReference type="Proteomes" id="UP000887560">
    <property type="component" value="Unplaced"/>
</dbReference>
<comment type="subcellular location">
    <subcellularLocation>
        <location evidence="1">Membrane</location>
        <topology evidence="1">Multi-pass membrane protein</topology>
    </subcellularLocation>
</comment>
<dbReference type="InterPro" id="IPR020846">
    <property type="entry name" value="MFS_dom"/>
</dbReference>
<dbReference type="PANTHER" id="PTHR45757">
    <property type="entry name" value="PROTEIN CBG23364-RELATED"/>
    <property type="match status" value="1"/>
</dbReference>
<protein>
    <submittedName>
        <fullName evidence="6">Major facilitator superfamily (MFS) profile domain-containing protein</fullName>
    </submittedName>
</protein>
<evidence type="ECO:0000313" key="5">
    <source>
        <dbReference type="Proteomes" id="UP000887560"/>
    </source>
</evidence>
<keyword evidence="3" id="KW-1133">Transmembrane helix</keyword>
<feature type="transmembrane region" description="Helical" evidence="3">
    <location>
        <begin position="285"/>
        <end position="305"/>
    </location>
</feature>
<keyword evidence="5" id="KW-1185">Reference proteome</keyword>
<reference evidence="6" key="1">
    <citation type="submission" date="2022-11" db="UniProtKB">
        <authorList>
            <consortium name="WormBaseParasite"/>
        </authorList>
    </citation>
    <scope>IDENTIFICATION</scope>
</reference>
<feature type="domain" description="Major facilitator superfamily (MFS) profile" evidence="4">
    <location>
        <begin position="105"/>
        <end position="542"/>
    </location>
</feature>
<keyword evidence="3" id="KW-0472">Membrane</keyword>
<dbReference type="GO" id="GO:0022857">
    <property type="term" value="F:transmembrane transporter activity"/>
    <property type="evidence" value="ECO:0007669"/>
    <property type="project" value="InterPro"/>
</dbReference>
<proteinExistence type="predicted"/>
<dbReference type="WBParaSite" id="scf7180000418514.g2517">
    <property type="protein sequence ID" value="scf7180000418514.g2517"/>
    <property type="gene ID" value="scf7180000418514.g2517"/>
</dbReference>
<feature type="transmembrane region" description="Helical" evidence="3">
    <location>
        <begin position="450"/>
        <end position="469"/>
    </location>
</feature>
<feature type="transmembrane region" description="Helical" evidence="3">
    <location>
        <begin position="170"/>
        <end position="188"/>
    </location>
</feature>
<dbReference type="InterPro" id="IPR036259">
    <property type="entry name" value="MFS_trans_sf"/>
</dbReference>
<dbReference type="GO" id="GO:0016020">
    <property type="term" value="C:membrane"/>
    <property type="evidence" value="ECO:0007669"/>
    <property type="project" value="UniProtKB-SubCell"/>
</dbReference>
<dbReference type="SUPFAM" id="SSF103473">
    <property type="entry name" value="MFS general substrate transporter"/>
    <property type="match status" value="1"/>
</dbReference>
<accession>A0A915NLN7</accession>
<dbReference type="InterPro" id="IPR011701">
    <property type="entry name" value="MFS"/>
</dbReference>
<feature type="transmembrane region" description="Helical" evidence="3">
    <location>
        <begin position="422"/>
        <end position="444"/>
    </location>
</feature>
<feature type="transmembrane region" description="Helical" evidence="3">
    <location>
        <begin position="516"/>
        <end position="534"/>
    </location>
</feature>
<dbReference type="AlphaFoldDB" id="A0A915NLN7"/>
<dbReference type="Gene3D" id="1.20.1250.20">
    <property type="entry name" value="MFS general substrate transporter like domains"/>
    <property type="match status" value="2"/>
</dbReference>
<dbReference type="PROSITE" id="PS50850">
    <property type="entry name" value="MFS"/>
    <property type="match status" value="1"/>
</dbReference>
<feature type="transmembrane region" description="Helical" evidence="3">
    <location>
        <begin position="224"/>
        <end position="247"/>
    </location>
</feature>
<evidence type="ECO:0000259" key="4">
    <source>
        <dbReference type="PROSITE" id="PS50850"/>
    </source>
</evidence>
<dbReference type="PANTHER" id="PTHR45757:SF11">
    <property type="entry name" value="MAJOR FACILITATOR SUPERFAMILY (MFS) PROFILE DOMAIN-CONTAINING PROTEIN"/>
    <property type="match status" value="1"/>
</dbReference>
<evidence type="ECO:0000256" key="2">
    <source>
        <dbReference type="SAM" id="MobiDB-lite"/>
    </source>
</evidence>
<name>A0A915NLN7_9BILA</name>
<evidence type="ECO:0000256" key="3">
    <source>
        <dbReference type="SAM" id="Phobius"/>
    </source>
</evidence>
<feature type="compositionally biased region" description="Acidic residues" evidence="2">
    <location>
        <begin position="43"/>
        <end position="52"/>
    </location>
</feature>
<dbReference type="Pfam" id="PF07690">
    <property type="entry name" value="MFS_1"/>
    <property type="match status" value="1"/>
</dbReference>
<evidence type="ECO:0000256" key="1">
    <source>
        <dbReference type="ARBA" id="ARBA00004141"/>
    </source>
</evidence>
<organism evidence="5 6">
    <name type="scientific">Meloidogyne floridensis</name>
    <dbReference type="NCBI Taxonomy" id="298350"/>
    <lineage>
        <taxon>Eukaryota</taxon>
        <taxon>Metazoa</taxon>
        <taxon>Ecdysozoa</taxon>
        <taxon>Nematoda</taxon>
        <taxon>Chromadorea</taxon>
        <taxon>Rhabditida</taxon>
        <taxon>Tylenchina</taxon>
        <taxon>Tylenchomorpha</taxon>
        <taxon>Tylenchoidea</taxon>
        <taxon>Meloidogynidae</taxon>
        <taxon>Meloidogyninae</taxon>
        <taxon>Meloidogyne</taxon>
    </lineage>
</organism>
<feature type="transmembrane region" description="Helical" evidence="3">
    <location>
        <begin position="390"/>
        <end position="410"/>
    </location>
</feature>
<feature type="region of interest" description="Disordered" evidence="2">
    <location>
        <begin position="18"/>
        <end position="52"/>
    </location>
</feature>
<feature type="transmembrane region" description="Helical" evidence="3">
    <location>
        <begin position="481"/>
        <end position="504"/>
    </location>
</feature>
<feature type="transmembrane region" description="Helical" evidence="3">
    <location>
        <begin position="259"/>
        <end position="279"/>
    </location>
</feature>
<keyword evidence="3" id="KW-0812">Transmembrane</keyword>
<feature type="transmembrane region" description="Helical" evidence="3">
    <location>
        <begin position="103"/>
        <end position="123"/>
    </location>
</feature>